<keyword evidence="1" id="KW-0479">Metal-binding</keyword>
<comment type="caution">
    <text evidence="6">The sequence shown here is derived from an EMBL/GenBank/DDBJ whole genome shotgun (WGS) entry which is preliminary data.</text>
</comment>
<keyword evidence="3" id="KW-0408">Iron</keyword>
<dbReference type="InterPro" id="IPR029052">
    <property type="entry name" value="Metallo-depent_PP-like"/>
</dbReference>
<dbReference type="PANTHER" id="PTHR42988:SF2">
    <property type="entry name" value="CYCLIC NUCLEOTIDE PHOSPHODIESTERASE CBUA0032-RELATED"/>
    <property type="match status" value="1"/>
</dbReference>
<comment type="similarity">
    <text evidence="4">Belongs to the cyclic nucleotide phosphodiesterase class-III family.</text>
</comment>
<dbReference type="SUPFAM" id="SSF56300">
    <property type="entry name" value="Metallo-dependent phosphatases"/>
    <property type="match status" value="1"/>
</dbReference>
<name>A0A3N1L057_9PROT</name>
<dbReference type="InterPro" id="IPR050884">
    <property type="entry name" value="CNP_phosphodiesterase-III"/>
</dbReference>
<gene>
    <name evidence="6" type="ORF">EDC65_4495</name>
</gene>
<sequence>MLIAQISDPHVRPEGVLYKGVAPSNRMLEAAIARLHGLDPRPDLVLLTGDLTEEGLPAEYAAAAAILARLEIPLLLQPGNHDEREAFRATFAAAHPYLPPAGPLHYAIGDRGPVRVVALDVTLPGLHHGDVDDAAADWLADTLAADPGRPTIVMMHQPPVEVGVPYLDLYRCHGADRMAAVVARHPNVERVVCGHVHRVFQLRWAGTLLVTAPSTVTQIALALRPDAEPASYLDPPAFLLHHWRPEAGLITHYCPIDAAPGPFPFA</sequence>
<keyword evidence="2" id="KW-0378">Hydrolase</keyword>
<dbReference type="InterPro" id="IPR026575">
    <property type="entry name" value="GpdQ/CpdA-like"/>
</dbReference>
<evidence type="ECO:0000313" key="7">
    <source>
        <dbReference type="Proteomes" id="UP000278222"/>
    </source>
</evidence>
<dbReference type="Pfam" id="PF00149">
    <property type="entry name" value="Metallophos"/>
    <property type="match status" value="1"/>
</dbReference>
<dbReference type="Gene3D" id="3.60.21.40">
    <property type="entry name" value="GpdQ, catalytic alpha/beta sandwich domain"/>
    <property type="match status" value="1"/>
</dbReference>
<proteinExistence type="inferred from homology"/>
<dbReference type="InterPro" id="IPR004843">
    <property type="entry name" value="Calcineurin-like_PHP"/>
</dbReference>
<evidence type="ECO:0000256" key="4">
    <source>
        <dbReference type="ARBA" id="ARBA00025742"/>
    </source>
</evidence>
<evidence type="ECO:0000313" key="6">
    <source>
        <dbReference type="EMBL" id="ROP83846.1"/>
    </source>
</evidence>
<reference evidence="6 7" key="1">
    <citation type="submission" date="2018-11" db="EMBL/GenBank/DDBJ databases">
        <title>Genomic Encyclopedia of Type Strains, Phase IV (KMG-IV): sequencing the most valuable type-strain genomes for metagenomic binning, comparative biology and taxonomic classification.</title>
        <authorList>
            <person name="Goeker M."/>
        </authorList>
    </citation>
    <scope>NUCLEOTIDE SEQUENCE [LARGE SCALE GENOMIC DNA]</scope>
    <source>
        <strain evidence="6 7">DSM 5900</strain>
    </source>
</reference>
<keyword evidence="7" id="KW-1185">Reference proteome</keyword>
<dbReference type="PANTHER" id="PTHR42988">
    <property type="entry name" value="PHOSPHOHYDROLASE"/>
    <property type="match status" value="1"/>
</dbReference>
<dbReference type="Gene3D" id="3.30.750.180">
    <property type="entry name" value="GpdQ, beta-strand dimerisation domain"/>
    <property type="match status" value="1"/>
</dbReference>
<dbReference type="CDD" id="cd07402">
    <property type="entry name" value="MPP_GpdQ"/>
    <property type="match status" value="1"/>
</dbReference>
<evidence type="ECO:0000256" key="1">
    <source>
        <dbReference type="ARBA" id="ARBA00022723"/>
    </source>
</evidence>
<dbReference type="RefSeq" id="WP_123693723.1">
    <property type="nucleotide sequence ID" value="NZ_AP019700.1"/>
</dbReference>
<evidence type="ECO:0000256" key="3">
    <source>
        <dbReference type="ARBA" id="ARBA00023004"/>
    </source>
</evidence>
<evidence type="ECO:0000256" key="2">
    <source>
        <dbReference type="ARBA" id="ARBA00022801"/>
    </source>
</evidence>
<evidence type="ECO:0000259" key="5">
    <source>
        <dbReference type="Pfam" id="PF00149"/>
    </source>
</evidence>
<accession>A0A3N1L057</accession>
<organism evidence="6 7">
    <name type="scientific">Stella humosa</name>
    <dbReference type="NCBI Taxonomy" id="94"/>
    <lineage>
        <taxon>Bacteria</taxon>
        <taxon>Pseudomonadati</taxon>
        <taxon>Pseudomonadota</taxon>
        <taxon>Alphaproteobacteria</taxon>
        <taxon>Rhodospirillales</taxon>
        <taxon>Stellaceae</taxon>
        <taxon>Stella</taxon>
    </lineage>
</organism>
<dbReference type="EMBL" id="RJKX01000016">
    <property type="protein sequence ID" value="ROP83846.1"/>
    <property type="molecule type" value="Genomic_DNA"/>
</dbReference>
<dbReference type="AlphaFoldDB" id="A0A3N1L057"/>
<dbReference type="OrthoDB" id="651281at2"/>
<dbReference type="GO" id="GO:0046872">
    <property type="term" value="F:metal ion binding"/>
    <property type="evidence" value="ECO:0007669"/>
    <property type="project" value="UniProtKB-KW"/>
</dbReference>
<dbReference type="InterPro" id="IPR042283">
    <property type="entry name" value="GpdQ_catalytic"/>
</dbReference>
<dbReference type="InterPro" id="IPR042281">
    <property type="entry name" value="GpdQ_beta-strand"/>
</dbReference>
<protein>
    <submittedName>
        <fullName evidence="6">3',5'-cyclic AMP phosphodiesterase CpdA</fullName>
    </submittedName>
</protein>
<feature type="domain" description="Calcineurin-like phosphoesterase" evidence="5">
    <location>
        <begin position="1"/>
        <end position="198"/>
    </location>
</feature>
<dbReference type="GO" id="GO:0004112">
    <property type="term" value="F:cyclic-nucleotide phosphodiesterase activity"/>
    <property type="evidence" value="ECO:0007669"/>
    <property type="project" value="InterPro"/>
</dbReference>
<dbReference type="Proteomes" id="UP000278222">
    <property type="component" value="Unassembled WGS sequence"/>
</dbReference>